<accession>A0A0E9RVJ4</accession>
<proteinExistence type="predicted"/>
<evidence type="ECO:0000256" key="1">
    <source>
        <dbReference type="SAM" id="SignalP"/>
    </source>
</evidence>
<organism evidence="2">
    <name type="scientific">Anguilla anguilla</name>
    <name type="common">European freshwater eel</name>
    <name type="synonym">Muraena anguilla</name>
    <dbReference type="NCBI Taxonomy" id="7936"/>
    <lineage>
        <taxon>Eukaryota</taxon>
        <taxon>Metazoa</taxon>
        <taxon>Chordata</taxon>
        <taxon>Craniata</taxon>
        <taxon>Vertebrata</taxon>
        <taxon>Euteleostomi</taxon>
        <taxon>Actinopterygii</taxon>
        <taxon>Neopterygii</taxon>
        <taxon>Teleostei</taxon>
        <taxon>Anguilliformes</taxon>
        <taxon>Anguillidae</taxon>
        <taxon>Anguilla</taxon>
    </lineage>
</organism>
<dbReference type="EMBL" id="GBXM01075770">
    <property type="protein sequence ID" value="JAH32807.1"/>
    <property type="molecule type" value="Transcribed_RNA"/>
</dbReference>
<reference evidence="2" key="2">
    <citation type="journal article" date="2015" name="Fish Shellfish Immunol.">
        <title>Early steps in the European eel (Anguilla anguilla)-Vibrio vulnificus interaction in the gills: Role of the RtxA13 toxin.</title>
        <authorList>
            <person name="Callol A."/>
            <person name="Pajuelo D."/>
            <person name="Ebbesson L."/>
            <person name="Teles M."/>
            <person name="MacKenzie S."/>
            <person name="Amaro C."/>
        </authorList>
    </citation>
    <scope>NUCLEOTIDE SEQUENCE</scope>
</reference>
<name>A0A0E9RVJ4_ANGAN</name>
<dbReference type="AlphaFoldDB" id="A0A0E9RVJ4"/>
<evidence type="ECO:0000313" key="2">
    <source>
        <dbReference type="EMBL" id="JAH32807.1"/>
    </source>
</evidence>
<protein>
    <recommendedName>
        <fullName evidence="3">Protein kinase domain-containing protein</fullName>
    </recommendedName>
</protein>
<feature type="signal peptide" evidence="1">
    <location>
        <begin position="1"/>
        <end position="18"/>
    </location>
</feature>
<keyword evidence="1" id="KW-0732">Signal</keyword>
<sequence length="59" mass="6819">MSCKLMIRFHTFWSLLFSKSLKRGLLVLDLGPQNIAVKMKMVKMRTDMLSSEAVTLFLL</sequence>
<evidence type="ECO:0008006" key="3">
    <source>
        <dbReference type="Google" id="ProtNLM"/>
    </source>
</evidence>
<reference evidence="2" key="1">
    <citation type="submission" date="2014-11" db="EMBL/GenBank/DDBJ databases">
        <authorList>
            <person name="Amaro Gonzalez C."/>
        </authorList>
    </citation>
    <scope>NUCLEOTIDE SEQUENCE</scope>
</reference>
<feature type="chain" id="PRO_5002432092" description="Protein kinase domain-containing protein" evidence="1">
    <location>
        <begin position="19"/>
        <end position="59"/>
    </location>
</feature>